<feature type="binding site" evidence="12">
    <location>
        <begin position="10"/>
        <end position="17"/>
    </location>
    <ligand>
        <name>ATP</name>
        <dbReference type="ChEBI" id="CHEBI:30616"/>
    </ligand>
</feature>
<comment type="similarity">
    <text evidence="1 12">Belongs to the thymidylate kinase family.</text>
</comment>
<dbReference type="GO" id="GO:0005524">
    <property type="term" value="F:ATP binding"/>
    <property type="evidence" value="ECO:0007669"/>
    <property type="project" value="UniProtKB-UniRule"/>
</dbReference>
<gene>
    <name evidence="12 14" type="primary">tmk</name>
    <name evidence="14" type="ORF">DSM104443_02191</name>
</gene>
<dbReference type="PROSITE" id="PS01331">
    <property type="entry name" value="THYMIDYLATE_KINASE"/>
    <property type="match status" value="1"/>
</dbReference>
<keyword evidence="4 12" id="KW-0808">Transferase</keyword>
<evidence type="ECO:0000259" key="13">
    <source>
        <dbReference type="Pfam" id="PF02223"/>
    </source>
</evidence>
<dbReference type="FunFam" id="3.40.50.300:FF:000225">
    <property type="entry name" value="Thymidylate kinase"/>
    <property type="match status" value="1"/>
</dbReference>
<comment type="function">
    <text evidence="11 12">Phosphorylation of dTMP to form dTDP in both de novo and salvage pathways of dTTP synthesis.</text>
</comment>
<keyword evidence="15" id="KW-1185">Reference proteome</keyword>
<evidence type="ECO:0000256" key="6">
    <source>
        <dbReference type="ARBA" id="ARBA00022741"/>
    </source>
</evidence>
<dbReference type="PANTHER" id="PTHR10344:SF4">
    <property type="entry name" value="UMP-CMP KINASE 2, MITOCHONDRIAL"/>
    <property type="match status" value="1"/>
</dbReference>
<organism evidence="14 15">
    <name type="scientific">Usitatibacter rugosus</name>
    <dbReference type="NCBI Taxonomy" id="2732067"/>
    <lineage>
        <taxon>Bacteria</taxon>
        <taxon>Pseudomonadati</taxon>
        <taxon>Pseudomonadota</taxon>
        <taxon>Betaproteobacteria</taxon>
        <taxon>Nitrosomonadales</taxon>
        <taxon>Usitatibacteraceae</taxon>
        <taxon>Usitatibacter</taxon>
    </lineage>
</organism>
<evidence type="ECO:0000313" key="15">
    <source>
        <dbReference type="Proteomes" id="UP000501534"/>
    </source>
</evidence>
<dbReference type="CDD" id="cd01672">
    <property type="entry name" value="TMPK"/>
    <property type="match status" value="1"/>
</dbReference>
<dbReference type="SUPFAM" id="SSF52540">
    <property type="entry name" value="P-loop containing nucleoside triphosphate hydrolases"/>
    <property type="match status" value="1"/>
</dbReference>
<dbReference type="InterPro" id="IPR018095">
    <property type="entry name" value="Thymidylate_kin_CS"/>
</dbReference>
<evidence type="ECO:0000256" key="1">
    <source>
        <dbReference type="ARBA" id="ARBA00009776"/>
    </source>
</evidence>
<dbReference type="KEGG" id="uru:DSM104443_02191"/>
<dbReference type="NCBIfam" id="TIGR00041">
    <property type="entry name" value="DTMP_kinase"/>
    <property type="match status" value="1"/>
</dbReference>
<dbReference type="HAMAP" id="MF_00165">
    <property type="entry name" value="Thymidylate_kinase"/>
    <property type="match status" value="1"/>
</dbReference>
<dbReference type="InterPro" id="IPR039430">
    <property type="entry name" value="Thymidylate_kin-like_dom"/>
</dbReference>
<dbReference type="GO" id="GO:0006233">
    <property type="term" value="P:dTDP biosynthetic process"/>
    <property type="evidence" value="ECO:0007669"/>
    <property type="project" value="InterPro"/>
</dbReference>
<evidence type="ECO:0000256" key="12">
    <source>
        <dbReference type="HAMAP-Rule" id="MF_00165"/>
    </source>
</evidence>
<dbReference type="PANTHER" id="PTHR10344">
    <property type="entry name" value="THYMIDYLATE KINASE"/>
    <property type="match status" value="1"/>
</dbReference>
<evidence type="ECO:0000256" key="9">
    <source>
        <dbReference type="ARBA" id="ARBA00029962"/>
    </source>
</evidence>
<keyword evidence="5 12" id="KW-0545">Nucleotide biosynthesis</keyword>
<evidence type="ECO:0000256" key="3">
    <source>
        <dbReference type="ARBA" id="ARBA00017144"/>
    </source>
</evidence>
<evidence type="ECO:0000256" key="10">
    <source>
        <dbReference type="ARBA" id="ARBA00048743"/>
    </source>
</evidence>
<feature type="domain" description="Thymidylate kinase-like" evidence="13">
    <location>
        <begin position="8"/>
        <end position="193"/>
    </location>
</feature>
<dbReference type="RefSeq" id="WP_171092190.1">
    <property type="nucleotide sequence ID" value="NZ_CP053069.1"/>
</dbReference>
<comment type="catalytic activity">
    <reaction evidence="10 12">
        <text>dTMP + ATP = dTDP + ADP</text>
        <dbReference type="Rhea" id="RHEA:13517"/>
        <dbReference type="ChEBI" id="CHEBI:30616"/>
        <dbReference type="ChEBI" id="CHEBI:58369"/>
        <dbReference type="ChEBI" id="CHEBI:63528"/>
        <dbReference type="ChEBI" id="CHEBI:456216"/>
        <dbReference type="EC" id="2.7.4.9"/>
    </reaction>
</comment>
<dbReference type="EMBL" id="CP053069">
    <property type="protein sequence ID" value="QJR11120.1"/>
    <property type="molecule type" value="Genomic_DNA"/>
</dbReference>
<proteinExistence type="inferred from homology"/>
<dbReference type="InterPro" id="IPR018094">
    <property type="entry name" value="Thymidylate_kinase"/>
</dbReference>
<evidence type="ECO:0000256" key="8">
    <source>
        <dbReference type="ARBA" id="ARBA00022840"/>
    </source>
</evidence>
<evidence type="ECO:0000256" key="2">
    <source>
        <dbReference type="ARBA" id="ARBA00012980"/>
    </source>
</evidence>
<evidence type="ECO:0000256" key="4">
    <source>
        <dbReference type="ARBA" id="ARBA00022679"/>
    </source>
</evidence>
<evidence type="ECO:0000256" key="5">
    <source>
        <dbReference type="ARBA" id="ARBA00022727"/>
    </source>
</evidence>
<dbReference type="AlphaFoldDB" id="A0A6M4GUX7"/>
<dbReference type="EC" id="2.7.4.9" evidence="2 12"/>
<protein>
    <recommendedName>
        <fullName evidence="3 12">Thymidylate kinase</fullName>
        <ecNumber evidence="2 12">2.7.4.9</ecNumber>
    </recommendedName>
    <alternativeName>
        <fullName evidence="9 12">dTMP kinase</fullName>
    </alternativeName>
</protein>
<keyword evidence="6 12" id="KW-0547">Nucleotide-binding</keyword>
<name>A0A6M4GUX7_9PROT</name>
<reference evidence="14 15" key="1">
    <citation type="submission" date="2020-04" db="EMBL/GenBank/DDBJ databases">
        <title>Usitatibacter rugosus gen. nov., sp. nov. and Usitatibacter palustris sp. nov., novel members of Usitatibacteraceae fam. nov. within the order Nitrosomonadales isolated from soil.</title>
        <authorList>
            <person name="Huber K.J."/>
            <person name="Neumann-Schaal M."/>
            <person name="Geppert A."/>
            <person name="Luckner M."/>
            <person name="Wanner G."/>
            <person name="Overmann J."/>
        </authorList>
    </citation>
    <scope>NUCLEOTIDE SEQUENCE [LARGE SCALE GENOMIC DNA]</scope>
    <source>
        <strain evidence="14 15">0125_3</strain>
    </source>
</reference>
<keyword evidence="8 12" id="KW-0067">ATP-binding</keyword>
<dbReference type="Pfam" id="PF02223">
    <property type="entry name" value="Thymidylate_kin"/>
    <property type="match status" value="1"/>
</dbReference>
<dbReference type="Gene3D" id="3.40.50.300">
    <property type="entry name" value="P-loop containing nucleotide triphosphate hydrolases"/>
    <property type="match status" value="1"/>
</dbReference>
<dbReference type="GO" id="GO:0006235">
    <property type="term" value="P:dTTP biosynthetic process"/>
    <property type="evidence" value="ECO:0007669"/>
    <property type="project" value="UniProtKB-UniRule"/>
</dbReference>
<dbReference type="Proteomes" id="UP000501534">
    <property type="component" value="Chromosome"/>
</dbReference>
<dbReference type="GO" id="GO:0005829">
    <property type="term" value="C:cytosol"/>
    <property type="evidence" value="ECO:0007669"/>
    <property type="project" value="TreeGrafter"/>
</dbReference>
<keyword evidence="7 12" id="KW-0418">Kinase</keyword>
<evidence type="ECO:0000256" key="11">
    <source>
        <dbReference type="ARBA" id="ARBA00057735"/>
    </source>
</evidence>
<dbReference type="GO" id="GO:0006227">
    <property type="term" value="P:dUDP biosynthetic process"/>
    <property type="evidence" value="ECO:0007669"/>
    <property type="project" value="TreeGrafter"/>
</dbReference>
<evidence type="ECO:0000256" key="7">
    <source>
        <dbReference type="ARBA" id="ARBA00022777"/>
    </source>
</evidence>
<dbReference type="GO" id="GO:0004798">
    <property type="term" value="F:dTMP kinase activity"/>
    <property type="evidence" value="ECO:0007669"/>
    <property type="project" value="UniProtKB-UniRule"/>
</dbReference>
<accession>A0A6M4GUX7</accession>
<dbReference type="InterPro" id="IPR027417">
    <property type="entry name" value="P-loop_NTPase"/>
</dbReference>
<sequence>MRGRFITLEGIDGAGKSSHVQFIADQVRERGVHVIDTREPGGTRVGEDVRKIVLHEPMGVRAEAYLMFGARSEHVTKVIEPALAAGEWVICDRFIDSTYAYQCGGHGLPRATFDALVKALEPAPVPDATFLFDVDPALAAERQQGQQRTPDRFEREKTDFFRRVRGAYLERARDEPARIRVIDASGSFEQVRARLEAALAPVLA</sequence>
<evidence type="ECO:0000313" key="14">
    <source>
        <dbReference type="EMBL" id="QJR11120.1"/>
    </source>
</evidence>